<dbReference type="InterPro" id="IPR034660">
    <property type="entry name" value="DinB/YfiT-like"/>
</dbReference>
<feature type="binding site" evidence="3">
    <location>
        <position position="123"/>
    </location>
    <ligand>
        <name>a divalent metal cation</name>
        <dbReference type="ChEBI" id="CHEBI:60240"/>
    </ligand>
</feature>
<dbReference type="GO" id="GO:0046872">
    <property type="term" value="F:metal ion binding"/>
    <property type="evidence" value="ECO:0007669"/>
    <property type="project" value="UniProtKB-KW"/>
</dbReference>
<evidence type="ECO:0000256" key="2">
    <source>
        <dbReference type="ARBA" id="ARBA00022723"/>
    </source>
</evidence>
<reference evidence="4 5" key="1">
    <citation type="submission" date="2019-07" db="EMBL/GenBank/DDBJ databases">
        <title>Whole genome shotgun sequence of Adhaeribacter aerolatus NBRC 106133.</title>
        <authorList>
            <person name="Hosoyama A."/>
            <person name="Uohara A."/>
            <person name="Ohji S."/>
            <person name="Ichikawa N."/>
        </authorList>
    </citation>
    <scope>NUCLEOTIDE SEQUENCE [LARGE SCALE GENOMIC DNA]</scope>
    <source>
        <strain evidence="4 5">NBRC 106133</strain>
    </source>
</reference>
<dbReference type="AlphaFoldDB" id="A0A512AXA8"/>
<keyword evidence="5" id="KW-1185">Reference proteome</keyword>
<dbReference type="EMBL" id="BJYS01000013">
    <property type="protein sequence ID" value="GEO04324.1"/>
    <property type="molecule type" value="Genomic_DNA"/>
</dbReference>
<proteinExistence type="inferred from homology"/>
<protein>
    <recommendedName>
        <fullName evidence="6">Damage-inducible protein DinB</fullName>
    </recommendedName>
</protein>
<evidence type="ECO:0000313" key="5">
    <source>
        <dbReference type="Proteomes" id="UP000321532"/>
    </source>
</evidence>
<feature type="binding site" evidence="3">
    <location>
        <position position="43"/>
    </location>
    <ligand>
        <name>a divalent metal cation</name>
        <dbReference type="ChEBI" id="CHEBI:60240"/>
    </ligand>
</feature>
<dbReference type="PANTHER" id="PTHR37302:SF3">
    <property type="entry name" value="DAMAGE-INDUCIBLE PROTEIN DINB"/>
    <property type="match status" value="1"/>
</dbReference>
<dbReference type="PANTHER" id="PTHR37302">
    <property type="entry name" value="SLR1116 PROTEIN"/>
    <property type="match status" value="1"/>
</dbReference>
<dbReference type="SUPFAM" id="SSF109854">
    <property type="entry name" value="DinB/YfiT-like putative metalloenzymes"/>
    <property type="match status" value="1"/>
</dbReference>
<evidence type="ECO:0000313" key="4">
    <source>
        <dbReference type="EMBL" id="GEO04324.1"/>
    </source>
</evidence>
<organism evidence="4 5">
    <name type="scientific">Adhaeribacter aerolatus</name>
    <dbReference type="NCBI Taxonomy" id="670289"/>
    <lineage>
        <taxon>Bacteria</taxon>
        <taxon>Pseudomonadati</taxon>
        <taxon>Bacteroidota</taxon>
        <taxon>Cytophagia</taxon>
        <taxon>Cytophagales</taxon>
        <taxon>Hymenobacteraceae</taxon>
        <taxon>Adhaeribacter</taxon>
    </lineage>
</organism>
<comment type="similarity">
    <text evidence="1">Belongs to the DinB family.</text>
</comment>
<dbReference type="Gene3D" id="1.20.120.450">
    <property type="entry name" value="dinb family like domain"/>
    <property type="match status" value="1"/>
</dbReference>
<dbReference type="OrthoDB" id="9811413at2"/>
<evidence type="ECO:0000256" key="1">
    <source>
        <dbReference type="ARBA" id="ARBA00008635"/>
    </source>
</evidence>
<dbReference type="InterPro" id="IPR007837">
    <property type="entry name" value="DinB"/>
</dbReference>
<name>A0A512AXA8_9BACT</name>
<keyword evidence="2 3" id="KW-0479">Metal-binding</keyword>
<accession>A0A512AXA8</accession>
<evidence type="ECO:0000256" key="3">
    <source>
        <dbReference type="PIRSR" id="PIRSR607837-1"/>
    </source>
</evidence>
<dbReference type="Proteomes" id="UP000321532">
    <property type="component" value="Unassembled WGS sequence"/>
</dbReference>
<sequence>MKNELSALEKLAAYNYWANNQLLQHLENIPVDIPATALQLFSHLVNAQVIWLSRLENIPILLPLFEVHTLSQCRELHETTSEQLQEYATLNQPELEVEVIYTNTKGEDFSTSVQDILLQVFNHGTYHRAQVARDLRQHNLEPINTDYITYVRSK</sequence>
<dbReference type="RefSeq" id="WP_146897586.1">
    <property type="nucleotide sequence ID" value="NZ_BJYS01000013.1"/>
</dbReference>
<evidence type="ECO:0008006" key="6">
    <source>
        <dbReference type="Google" id="ProtNLM"/>
    </source>
</evidence>
<dbReference type="Pfam" id="PF05163">
    <property type="entry name" value="DinB"/>
    <property type="match status" value="1"/>
</dbReference>
<feature type="binding site" evidence="3">
    <location>
        <position position="127"/>
    </location>
    <ligand>
        <name>a divalent metal cation</name>
        <dbReference type="ChEBI" id="CHEBI:60240"/>
    </ligand>
</feature>
<gene>
    <name evidence="4" type="primary">yisT</name>
    <name evidence="4" type="ORF">AAE02nite_19880</name>
</gene>
<comment type="caution">
    <text evidence="4">The sequence shown here is derived from an EMBL/GenBank/DDBJ whole genome shotgun (WGS) entry which is preliminary data.</text>
</comment>